<keyword evidence="2" id="KW-0645">Protease</keyword>
<proteinExistence type="inferred from homology"/>
<evidence type="ECO:0000256" key="3">
    <source>
        <dbReference type="ARBA" id="ARBA00022801"/>
    </source>
</evidence>
<evidence type="ECO:0000256" key="5">
    <source>
        <dbReference type="PROSITE-ProRule" id="PRU01240"/>
    </source>
</evidence>
<dbReference type="Proteomes" id="UP000220702">
    <property type="component" value="Unassembled WGS sequence"/>
</dbReference>
<dbReference type="PANTHER" id="PTHR43806">
    <property type="entry name" value="PEPTIDASE S8"/>
    <property type="match status" value="1"/>
</dbReference>
<reference evidence="8 9" key="1">
    <citation type="submission" date="2017-09" db="EMBL/GenBank/DDBJ databases">
        <title>Large-scale bioinformatics analysis of Bacillus genomes uncovers conserved roles of natural products in bacterial physiology.</title>
        <authorList>
            <consortium name="Agbiome Team Llc"/>
            <person name="Bleich R.M."/>
            <person name="Grubbs K.J."/>
            <person name="Santa Maria K.C."/>
            <person name="Allen S.E."/>
            <person name="Farag S."/>
            <person name="Shank E.A."/>
            <person name="Bowers A."/>
        </authorList>
    </citation>
    <scope>NUCLEOTIDE SEQUENCE [LARGE SCALE GENOMIC DNA]</scope>
    <source>
        <strain evidence="8 9">AFS089089</strain>
    </source>
</reference>
<keyword evidence="4" id="KW-0720">Serine protease</keyword>
<organism evidence="8 9">
    <name type="scientific">Bacillus thuringiensis</name>
    <dbReference type="NCBI Taxonomy" id="1428"/>
    <lineage>
        <taxon>Bacteria</taxon>
        <taxon>Bacillati</taxon>
        <taxon>Bacillota</taxon>
        <taxon>Bacilli</taxon>
        <taxon>Bacillales</taxon>
        <taxon>Bacillaceae</taxon>
        <taxon>Bacillus</taxon>
        <taxon>Bacillus cereus group</taxon>
    </lineage>
</organism>
<comment type="caution">
    <text evidence="5">Lacks conserved residue(s) required for the propagation of feature annotation.</text>
</comment>
<evidence type="ECO:0000259" key="6">
    <source>
        <dbReference type="Pfam" id="PF00082"/>
    </source>
</evidence>
<dbReference type="GO" id="GO:0006508">
    <property type="term" value="P:proteolysis"/>
    <property type="evidence" value="ECO:0007669"/>
    <property type="project" value="UniProtKB-KW"/>
</dbReference>
<evidence type="ECO:0000256" key="2">
    <source>
        <dbReference type="ARBA" id="ARBA00022670"/>
    </source>
</evidence>
<evidence type="ECO:0000256" key="4">
    <source>
        <dbReference type="ARBA" id="ARBA00022825"/>
    </source>
</evidence>
<dbReference type="SUPFAM" id="SSF52743">
    <property type="entry name" value="Subtilisin-like"/>
    <property type="match status" value="1"/>
</dbReference>
<evidence type="ECO:0000259" key="7">
    <source>
        <dbReference type="Pfam" id="PF03272"/>
    </source>
</evidence>
<dbReference type="InterPro" id="IPR000209">
    <property type="entry name" value="Peptidase_S8/S53_dom"/>
</dbReference>
<evidence type="ECO:0000313" key="9">
    <source>
        <dbReference type="Proteomes" id="UP000220702"/>
    </source>
</evidence>
<dbReference type="PROSITE" id="PS00138">
    <property type="entry name" value="SUBTILASE_SER"/>
    <property type="match status" value="1"/>
</dbReference>
<dbReference type="Pfam" id="PF03272">
    <property type="entry name" value="Mucin_bdg"/>
    <property type="match status" value="1"/>
</dbReference>
<dbReference type="InterPro" id="IPR034073">
    <property type="entry name" value="Subtilisin_DY-like_dom"/>
</dbReference>
<dbReference type="InterPro" id="IPR023828">
    <property type="entry name" value="Peptidase_S8_Ser-AS"/>
</dbReference>
<keyword evidence="3" id="KW-0378">Hydrolase</keyword>
<feature type="domain" description="Peptidase S8/S53" evidence="6">
    <location>
        <begin position="240"/>
        <end position="477"/>
    </location>
</feature>
<dbReference type="PROSITE" id="PS51892">
    <property type="entry name" value="SUBTILASE"/>
    <property type="match status" value="1"/>
</dbReference>
<comment type="similarity">
    <text evidence="1 5">Belongs to the peptidase S8 family.</text>
</comment>
<dbReference type="Pfam" id="PF00082">
    <property type="entry name" value="Peptidase_S8"/>
    <property type="match status" value="1"/>
</dbReference>
<dbReference type="PANTHER" id="PTHR43806:SF11">
    <property type="entry name" value="CEREVISIN-RELATED"/>
    <property type="match status" value="1"/>
</dbReference>
<dbReference type="Gene3D" id="3.40.50.200">
    <property type="entry name" value="Peptidase S8/S53 domain"/>
    <property type="match status" value="1"/>
</dbReference>
<sequence>MKLFKKTFVCFIILTFFIGLGQTGIHTYAVSHDSKKEKTFHDIKDQEYKKIIIKFKNELNLPYEDGIEKTIQTEKNDTVLKEFFLKYPNVSLNRLFTSVKPEEIQTLSTNVISTNNLLNYYIMSVPKDIDVESLLKHMRKSTLIEEVYEQEKPVEPAKPTLSPQMHKLPEVESPNLFLNPHNNPRFKNQGYLMEAPNGINAVYAWNIEGADGKGITVMDMEYGWLLNHEKLANQNIELVSGQNVTGQRAHGTGVLGIISQEDSHVGGIGITPAAKVKVVSQIRDDGSYNTADALLSAINNLKYGDILLLEAQATYEGYGDKYLPLEVHPELFDVIRAGTDKGIVIVETAGNGSNDLDQFKNRNGKQPLNIKSPDFKDSGAILVGAGSSSVPHKRLWYSNYGSRIDTYGWGENVDTTSADPVKNDVNLYTTTFSGTSSAGPIITGAAASIQGAATARWGDPYSPDILRDILRNESTATPSHNPKADRIGVLPDLKAVFTWLGLSPTSTILKGDQFAWSLQGGNDFEFAKIDFNKKEEVMQIQLNECEWPHWNFEETYASIKVQKSTGEVVFNNEIYGNKKLNAETKKVSVKVGDFIELTHKEGGNRAIFTNADNQKQESFGNKVVYKVTIAGLEKVEK</sequence>
<feature type="domain" description="Putative mucin/carbohydrate-binding" evidence="7">
    <location>
        <begin position="518"/>
        <end position="632"/>
    </location>
</feature>
<dbReference type="CDD" id="cd04843">
    <property type="entry name" value="Peptidases_S8_11"/>
    <property type="match status" value="1"/>
</dbReference>
<dbReference type="InterPro" id="IPR050131">
    <property type="entry name" value="Peptidase_S8_subtilisin-like"/>
</dbReference>
<accession>A0A9X6TNF9</accession>
<dbReference type="InterPro" id="IPR004954">
    <property type="entry name" value="Mucin-bd"/>
</dbReference>
<dbReference type="RefSeq" id="WP_098901966.1">
    <property type="nucleotide sequence ID" value="NZ_NVNL01000016.1"/>
</dbReference>
<evidence type="ECO:0000256" key="1">
    <source>
        <dbReference type="ARBA" id="ARBA00011073"/>
    </source>
</evidence>
<dbReference type="EMBL" id="NVNL01000016">
    <property type="protein sequence ID" value="PEA89590.1"/>
    <property type="molecule type" value="Genomic_DNA"/>
</dbReference>
<gene>
    <name evidence="8" type="ORF">CON71_12975</name>
</gene>
<dbReference type="InterPro" id="IPR015500">
    <property type="entry name" value="Peptidase_S8_subtilisin-rel"/>
</dbReference>
<dbReference type="AlphaFoldDB" id="A0A9X6TNF9"/>
<dbReference type="GO" id="GO:0004252">
    <property type="term" value="F:serine-type endopeptidase activity"/>
    <property type="evidence" value="ECO:0007669"/>
    <property type="project" value="InterPro"/>
</dbReference>
<comment type="caution">
    <text evidence="8">The sequence shown here is derived from an EMBL/GenBank/DDBJ whole genome shotgun (WGS) entry which is preliminary data.</text>
</comment>
<evidence type="ECO:0000313" key="8">
    <source>
        <dbReference type="EMBL" id="PEA89590.1"/>
    </source>
</evidence>
<name>A0A9X6TNF9_BACTU</name>
<dbReference type="InterPro" id="IPR036852">
    <property type="entry name" value="Peptidase_S8/S53_dom_sf"/>
</dbReference>
<dbReference type="PRINTS" id="PR00723">
    <property type="entry name" value="SUBTILISIN"/>
</dbReference>
<protein>
    <submittedName>
        <fullName evidence="8">Uncharacterized protein</fullName>
    </submittedName>
</protein>